<dbReference type="EMBL" id="CP041090">
    <property type="protein sequence ID" value="QDF41494.2"/>
    <property type="molecule type" value="Genomic_DNA"/>
</dbReference>
<comment type="subcellular location">
    <subcellularLocation>
        <location evidence="1">Periplasm</location>
    </subcellularLocation>
</comment>
<accession>A0ABX5WEL0</accession>
<dbReference type="Gene3D" id="3.40.190.10">
    <property type="entry name" value="Periplasmic binding protein-like II"/>
    <property type="match status" value="2"/>
</dbReference>
<evidence type="ECO:0000259" key="4">
    <source>
        <dbReference type="Pfam" id="PF09084"/>
    </source>
</evidence>
<evidence type="ECO:0000256" key="1">
    <source>
        <dbReference type="ARBA" id="ARBA00004418"/>
    </source>
</evidence>
<evidence type="ECO:0000313" key="5">
    <source>
        <dbReference type="EMBL" id="QDF41494.2"/>
    </source>
</evidence>
<keyword evidence="6" id="KW-1185">Reference proteome</keyword>
<sequence length="303" mass="33597">MKKITFTAVSRNYFNLPLWIAKHSGMFADEGLDVAIELYEGVDEVTNRIRDGRAQLGYGITEHVVLDSESGGFLEIIGGNVNRLPFSFVAGKNVRGFEGLRGGTIGVSSIEAGSSSLVMKLMSARGLEYPRDYKMQAVGPILARWQMLQSGEIDAGLQGAPLNYMAVDQGFPSLCEPRQEVPYFQFTSLNVDGRWAKANPDIMAPFMRAFVRAHRWFFDNREGTTAIAMQETGVAQRYAERAWDEYVKDEIFPRDGDANNDAVQALIEISSLIRAVPNRVKSSAADYINRSYLHAAQHEVAAA</sequence>
<dbReference type="PANTHER" id="PTHR30024">
    <property type="entry name" value="ALIPHATIC SULFONATES-BINDING PROTEIN-RELATED"/>
    <property type="match status" value="1"/>
</dbReference>
<evidence type="ECO:0000313" key="6">
    <source>
        <dbReference type="Proteomes" id="UP000319298"/>
    </source>
</evidence>
<protein>
    <submittedName>
        <fullName evidence="5">ABC transporter substrate-binding protein</fullName>
    </submittedName>
</protein>
<dbReference type="RefSeq" id="WP_094973532.1">
    <property type="nucleotide sequence ID" value="NZ_CP029427.2"/>
</dbReference>
<feature type="domain" description="SsuA/THI5-like" evidence="4">
    <location>
        <begin position="17"/>
        <end position="220"/>
    </location>
</feature>
<reference evidence="5 6" key="2">
    <citation type="journal article" date="2020" name="Int. J. Syst. Evol. Microbiol.">
        <title>Description and complete genome sequences of Bradyrhizobium symbiodeficiens sp. nov., a non-symbiotic bacterium associated with legumes native to Canada.</title>
        <authorList>
            <person name="Bromfield E.S.P."/>
            <person name="Cloutier S."/>
            <person name="Nguyen H.D.T."/>
        </authorList>
    </citation>
    <scope>NUCLEOTIDE SEQUENCE [LARGE SCALE GENOMIC DNA]</scope>
    <source>
        <strain evidence="5 6">65S1MB</strain>
    </source>
</reference>
<keyword evidence="3" id="KW-0732">Signal</keyword>
<organism evidence="5 6">
    <name type="scientific">Bradyrhizobium symbiodeficiens</name>
    <dbReference type="NCBI Taxonomy" id="1404367"/>
    <lineage>
        <taxon>Bacteria</taxon>
        <taxon>Pseudomonadati</taxon>
        <taxon>Pseudomonadota</taxon>
        <taxon>Alphaproteobacteria</taxon>
        <taxon>Hyphomicrobiales</taxon>
        <taxon>Nitrobacteraceae</taxon>
        <taxon>Bradyrhizobium</taxon>
    </lineage>
</organism>
<dbReference type="InterPro" id="IPR015168">
    <property type="entry name" value="SsuA/THI5"/>
</dbReference>
<name>A0ABX5WEL0_9BRAD</name>
<dbReference type="PANTHER" id="PTHR30024:SF47">
    <property type="entry name" value="TAURINE-BINDING PERIPLASMIC PROTEIN"/>
    <property type="match status" value="1"/>
</dbReference>
<comment type="similarity">
    <text evidence="2">Belongs to the bacterial solute-binding protein SsuA/TauA family.</text>
</comment>
<evidence type="ECO:0000256" key="3">
    <source>
        <dbReference type="ARBA" id="ARBA00022729"/>
    </source>
</evidence>
<evidence type="ECO:0000256" key="2">
    <source>
        <dbReference type="ARBA" id="ARBA00010742"/>
    </source>
</evidence>
<dbReference type="SUPFAM" id="SSF53850">
    <property type="entry name" value="Periplasmic binding protein-like II"/>
    <property type="match status" value="1"/>
</dbReference>
<reference evidence="6" key="1">
    <citation type="submission" date="2019-06" db="EMBL/GenBank/DDBJ databases">
        <title>Whole-Genome Sequence of Bradyrhizobium sp. 3 Strain 65S1MB.</title>
        <authorList>
            <person name="Bromfield E.S.P."/>
            <person name="Cloutier S."/>
            <person name="Nguyen H.D.T."/>
        </authorList>
    </citation>
    <scope>NUCLEOTIDE SEQUENCE [LARGE SCALE GENOMIC DNA]</scope>
    <source>
        <strain evidence="6">65S1MB</strain>
    </source>
</reference>
<dbReference type="Proteomes" id="UP000319298">
    <property type="component" value="Chromosome"/>
</dbReference>
<dbReference type="Pfam" id="PF09084">
    <property type="entry name" value="NMT1"/>
    <property type="match status" value="1"/>
</dbReference>
<proteinExistence type="inferred from homology"/>
<gene>
    <name evidence="5" type="ORF">FJN17_30115</name>
</gene>